<sequence>MSDSQFQYEQFEPFLEEEEEKGYTLEENDQNEFEKSNSFSKMKELNSYQTQETDQQFQEQFTDIIPSIVGKIHDELTIKICICDIYTYTCDAIVSFSNSDQAYSSSSDESEFYNDNLIEIEADDDQNLYKSQFICSIPPCDSFEDFKDYLQKLVSYSIIKANLNNYYSIAFDLSSVKDLYKKDYDSLEVKYNYYYHTSWYFKKKNQLIILQSK</sequence>
<dbReference type="Proteomes" id="UP000039865">
    <property type="component" value="Unassembled WGS sequence"/>
</dbReference>
<feature type="compositionally biased region" description="Low complexity" evidence="1">
    <location>
        <begin position="1"/>
        <end position="13"/>
    </location>
</feature>
<dbReference type="InParanoid" id="A0A078AD08"/>
<feature type="compositionally biased region" description="Acidic residues" evidence="1">
    <location>
        <begin position="14"/>
        <end position="31"/>
    </location>
</feature>
<reference evidence="2 3" key="1">
    <citation type="submission" date="2014-06" db="EMBL/GenBank/DDBJ databases">
        <authorList>
            <person name="Swart Estienne"/>
        </authorList>
    </citation>
    <scope>NUCLEOTIDE SEQUENCE [LARGE SCALE GENOMIC DNA]</scope>
    <source>
        <strain evidence="2 3">130c</strain>
    </source>
</reference>
<evidence type="ECO:0000313" key="2">
    <source>
        <dbReference type="EMBL" id="CDW78743.1"/>
    </source>
</evidence>
<proteinExistence type="predicted"/>
<evidence type="ECO:0000313" key="3">
    <source>
        <dbReference type="Proteomes" id="UP000039865"/>
    </source>
</evidence>
<protein>
    <submittedName>
        <fullName evidence="2">Uncharacterized protein</fullName>
    </submittedName>
</protein>
<feature type="region of interest" description="Disordered" evidence="1">
    <location>
        <begin position="1"/>
        <end position="37"/>
    </location>
</feature>
<organism evidence="2 3">
    <name type="scientific">Stylonychia lemnae</name>
    <name type="common">Ciliate</name>
    <dbReference type="NCBI Taxonomy" id="5949"/>
    <lineage>
        <taxon>Eukaryota</taxon>
        <taxon>Sar</taxon>
        <taxon>Alveolata</taxon>
        <taxon>Ciliophora</taxon>
        <taxon>Intramacronucleata</taxon>
        <taxon>Spirotrichea</taxon>
        <taxon>Stichotrichia</taxon>
        <taxon>Sporadotrichida</taxon>
        <taxon>Oxytrichidae</taxon>
        <taxon>Stylonychinae</taxon>
        <taxon>Stylonychia</taxon>
    </lineage>
</organism>
<dbReference type="AlphaFoldDB" id="A0A078AD08"/>
<keyword evidence="3" id="KW-1185">Reference proteome</keyword>
<accession>A0A078AD08</accession>
<evidence type="ECO:0000256" key="1">
    <source>
        <dbReference type="SAM" id="MobiDB-lite"/>
    </source>
</evidence>
<dbReference type="EMBL" id="CCKQ01007386">
    <property type="protein sequence ID" value="CDW78743.1"/>
    <property type="molecule type" value="Genomic_DNA"/>
</dbReference>
<gene>
    <name evidence="2" type="primary">Contig5262.g5639</name>
    <name evidence="2" type="ORF">STYLEM_7727</name>
</gene>
<name>A0A078AD08_STYLE</name>